<accession>A0ABQ5XEX3</accession>
<proteinExistence type="predicted"/>
<evidence type="ECO:0000256" key="1">
    <source>
        <dbReference type="SAM" id="SignalP"/>
    </source>
</evidence>
<keyword evidence="1" id="KW-0732">Signal</keyword>
<keyword evidence="3" id="KW-0378">Hydrolase</keyword>
<feature type="domain" description="AB hydrolase-1" evidence="2">
    <location>
        <begin position="36"/>
        <end position="248"/>
    </location>
</feature>
<dbReference type="RefSeq" id="WP_284332580.1">
    <property type="nucleotide sequence ID" value="NZ_BSOA01000029.1"/>
</dbReference>
<keyword evidence="4" id="KW-1185">Reference proteome</keyword>
<dbReference type="InterPro" id="IPR000073">
    <property type="entry name" value="AB_hydrolase_1"/>
</dbReference>
<evidence type="ECO:0000313" key="4">
    <source>
        <dbReference type="Proteomes" id="UP001156627"/>
    </source>
</evidence>
<dbReference type="Proteomes" id="UP001156627">
    <property type="component" value="Unassembled WGS sequence"/>
</dbReference>
<dbReference type="SUPFAM" id="SSF53474">
    <property type="entry name" value="alpha/beta-Hydrolases"/>
    <property type="match status" value="1"/>
</dbReference>
<dbReference type="GO" id="GO:0016787">
    <property type="term" value="F:hydrolase activity"/>
    <property type="evidence" value="ECO:0007669"/>
    <property type="project" value="UniProtKB-KW"/>
</dbReference>
<organism evidence="3 4">
    <name type="scientific">Dyella flagellata</name>
    <dbReference type="NCBI Taxonomy" id="1867833"/>
    <lineage>
        <taxon>Bacteria</taxon>
        <taxon>Pseudomonadati</taxon>
        <taxon>Pseudomonadota</taxon>
        <taxon>Gammaproteobacteria</taxon>
        <taxon>Lysobacterales</taxon>
        <taxon>Rhodanobacteraceae</taxon>
        <taxon>Dyella</taxon>
    </lineage>
</organism>
<evidence type="ECO:0000259" key="2">
    <source>
        <dbReference type="Pfam" id="PF12697"/>
    </source>
</evidence>
<dbReference type="PANTHER" id="PTHR37017:SF11">
    <property type="entry name" value="ESTERASE_LIPASE_THIOESTERASE DOMAIN-CONTAINING PROTEIN"/>
    <property type="match status" value="1"/>
</dbReference>
<dbReference type="Pfam" id="PF12697">
    <property type="entry name" value="Abhydrolase_6"/>
    <property type="match status" value="1"/>
</dbReference>
<name>A0ABQ5XEX3_9GAMM</name>
<dbReference type="InterPro" id="IPR052897">
    <property type="entry name" value="Sec-Metab_Biosynth_Hydrolase"/>
</dbReference>
<dbReference type="PANTHER" id="PTHR37017">
    <property type="entry name" value="AB HYDROLASE-1 DOMAIN-CONTAINING PROTEIN-RELATED"/>
    <property type="match status" value="1"/>
</dbReference>
<reference evidence="4" key="1">
    <citation type="journal article" date="2019" name="Int. J. Syst. Evol. Microbiol.">
        <title>The Global Catalogue of Microorganisms (GCM) 10K type strain sequencing project: providing services to taxonomists for standard genome sequencing and annotation.</title>
        <authorList>
            <consortium name="The Broad Institute Genomics Platform"/>
            <consortium name="The Broad Institute Genome Sequencing Center for Infectious Disease"/>
            <person name="Wu L."/>
            <person name="Ma J."/>
        </authorList>
    </citation>
    <scope>NUCLEOTIDE SEQUENCE [LARGE SCALE GENOMIC DNA]</scope>
    <source>
        <strain evidence="4">NBRC 111981</strain>
    </source>
</reference>
<evidence type="ECO:0000313" key="3">
    <source>
        <dbReference type="EMBL" id="GLQ89143.1"/>
    </source>
</evidence>
<dbReference type="InterPro" id="IPR029058">
    <property type="entry name" value="AB_hydrolase_fold"/>
</dbReference>
<feature type="signal peptide" evidence="1">
    <location>
        <begin position="1"/>
        <end position="22"/>
    </location>
</feature>
<dbReference type="Gene3D" id="3.40.50.1820">
    <property type="entry name" value="alpha/beta hydrolase"/>
    <property type="match status" value="1"/>
</dbReference>
<protein>
    <submittedName>
        <fullName evidence="3">Alpha/beta hydrolase</fullName>
    </submittedName>
</protein>
<gene>
    <name evidence="3" type="ORF">GCM10007898_27150</name>
</gene>
<feature type="chain" id="PRO_5046222251" evidence="1">
    <location>
        <begin position="23"/>
        <end position="259"/>
    </location>
</feature>
<comment type="caution">
    <text evidence="3">The sequence shown here is derived from an EMBL/GenBank/DDBJ whole genome shotgun (WGS) entry which is preliminary data.</text>
</comment>
<dbReference type="EMBL" id="BSOA01000029">
    <property type="protein sequence ID" value="GLQ89143.1"/>
    <property type="molecule type" value="Genomic_DNA"/>
</dbReference>
<sequence length="259" mass="27235">MGSITKNIVLAASLGSAALASAETPTGTADKHKPTVVLVHGAFADGSAWSKVIPLLQAKGLKVVAVQNPLTSLGDDVAATRRVLDMQTGPVVLVGHSWGGVVITEAGQHERVKSLVYVSAFAPSEGQSVADLTNGYPTPSGFDHIIADKDGFLTLSLEGVSNHLAQDLPAEETRLIEATQGHTQGKMFEEKVTVAPWRTKPSWYVVTTQDHMIQPALEEAMAKKISAHVVTLSSGHTPQLSHPAEVAQVILSAVADTSK</sequence>